<sequence length="88" mass="10500">MSKLSCRCGYVMVPRTMEEDFLYEIVPQKIIIKILNDWNEKGIKFTSDDFFDYYNKFRRDVYKCPSCGRFIIEDEPGGNKFSSYINEL</sequence>
<comment type="caution">
    <text evidence="1">The sequence shown here is derived from an EMBL/GenBank/DDBJ whole genome shotgun (WGS) entry which is preliminary data.</text>
</comment>
<protein>
    <submittedName>
        <fullName evidence="1">Uncharacterized protein</fullName>
    </submittedName>
</protein>
<accession>A0A743P3T1</accession>
<dbReference type="EMBL" id="DAAUQX010000064">
    <property type="protein sequence ID" value="HAF2130467.1"/>
    <property type="molecule type" value="Genomic_DNA"/>
</dbReference>
<name>A0A743P3T1_SALER</name>
<proteinExistence type="predicted"/>
<reference evidence="1" key="1">
    <citation type="journal article" date="2018" name="Genome Biol.">
        <title>SKESA: strategic k-mer extension for scrupulous assemblies.</title>
        <authorList>
            <person name="Souvorov A."/>
            <person name="Agarwala R."/>
            <person name="Lipman D.J."/>
        </authorList>
    </citation>
    <scope>NUCLEOTIDE SEQUENCE</scope>
    <source>
        <strain evidence="1">MA.CK_00/00001968</strain>
    </source>
</reference>
<organism evidence="1">
    <name type="scientific">Salmonella enterica</name>
    <name type="common">Salmonella choleraesuis</name>
    <dbReference type="NCBI Taxonomy" id="28901"/>
    <lineage>
        <taxon>Bacteria</taxon>
        <taxon>Pseudomonadati</taxon>
        <taxon>Pseudomonadota</taxon>
        <taxon>Gammaproteobacteria</taxon>
        <taxon>Enterobacterales</taxon>
        <taxon>Enterobacteriaceae</taxon>
        <taxon>Salmonella</taxon>
    </lineage>
</organism>
<gene>
    <name evidence="1" type="ORF">G9F27_004762</name>
</gene>
<reference evidence="1" key="2">
    <citation type="submission" date="2020-02" db="EMBL/GenBank/DDBJ databases">
        <authorList>
            <consortium name="NCBI Pathogen Detection Project"/>
        </authorList>
    </citation>
    <scope>NUCLEOTIDE SEQUENCE</scope>
    <source>
        <strain evidence="1">MA.CK_00/00001968</strain>
    </source>
</reference>
<dbReference type="AlphaFoldDB" id="A0A743P3T1"/>
<evidence type="ECO:0000313" key="1">
    <source>
        <dbReference type="EMBL" id="HAF2130467.1"/>
    </source>
</evidence>